<keyword evidence="4" id="KW-1185">Reference proteome</keyword>
<gene>
    <name evidence="3" type="ORF">PsYK624_041290</name>
</gene>
<dbReference type="InterPro" id="IPR008136">
    <property type="entry name" value="CinA_C"/>
</dbReference>
<evidence type="ECO:0000259" key="2">
    <source>
        <dbReference type="Pfam" id="PF02464"/>
    </source>
</evidence>
<dbReference type="InterPro" id="IPR036653">
    <property type="entry name" value="CinA-like_C"/>
</dbReference>
<organism evidence="3 4">
    <name type="scientific">Phanerochaete sordida</name>
    <dbReference type="NCBI Taxonomy" id="48140"/>
    <lineage>
        <taxon>Eukaryota</taxon>
        <taxon>Fungi</taxon>
        <taxon>Dikarya</taxon>
        <taxon>Basidiomycota</taxon>
        <taxon>Agaricomycotina</taxon>
        <taxon>Agaricomycetes</taxon>
        <taxon>Polyporales</taxon>
        <taxon>Phanerochaetaceae</taxon>
        <taxon>Phanerochaete</taxon>
    </lineage>
</organism>
<feature type="compositionally biased region" description="Low complexity" evidence="1">
    <location>
        <begin position="54"/>
        <end position="64"/>
    </location>
</feature>
<dbReference type="AlphaFoldDB" id="A0A9P3LA63"/>
<protein>
    <submittedName>
        <fullName evidence="3">Competence/damage-inducible CinA family protein</fullName>
    </submittedName>
</protein>
<evidence type="ECO:0000313" key="3">
    <source>
        <dbReference type="EMBL" id="GJE88046.1"/>
    </source>
</evidence>
<dbReference type="EMBL" id="BPQB01000008">
    <property type="protein sequence ID" value="GJE88046.1"/>
    <property type="molecule type" value="Genomic_DNA"/>
</dbReference>
<name>A0A9P3LA63_9APHY</name>
<comment type="caution">
    <text evidence="3">The sequence shown here is derived from an EMBL/GenBank/DDBJ whole genome shotgun (WGS) entry which is preliminary data.</text>
</comment>
<dbReference type="OrthoDB" id="2350783at2759"/>
<dbReference type="Gene3D" id="3.90.950.20">
    <property type="entry name" value="CinA-like"/>
    <property type="match status" value="1"/>
</dbReference>
<proteinExistence type="predicted"/>
<feature type="region of interest" description="Disordered" evidence="1">
    <location>
        <begin position="36"/>
        <end position="64"/>
    </location>
</feature>
<accession>A0A9P3LA63</accession>
<evidence type="ECO:0000256" key="1">
    <source>
        <dbReference type="SAM" id="MobiDB-lite"/>
    </source>
</evidence>
<reference evidence="3 4" key="1">
    <citation type="submission" date="2021-08" db="EMBL/GenBank/DDBJ databases">
        <title>Draft Genome Sequence of Phanerochaete sordida strain YK-624.</title>
        <authorList>
            <person name="Mori T."/>
            <person name="Dohra H."/>
            <person name="Suzuki T."/>
            <person name="Kawagishi H."/>
            <person name="Hirai H."/>
        </authorList>
    </citation>
    <scope>NUCLEOTIDE SEQUENCE [LARGE SCALE GENOMIC DNA]</scope>
    <source>
        <strain evidence="3 4">YK-624</strain>
    </source>
</reference>
<feature type="domain" description="CinA C-terminal" evidence="2">
    <location>
        <begin position="92"/>
        <end position="244"/>
    </location>
</feature>
<evidence type="ECO:0000313" key="4">
    <source>
        <dbReference type="Proteomes" id="UP000703269"/>
    </source>
</evidence>
<dbReference type="Proteomes" id="UP000703269">
    <property type="component" value="Unassembled WGS sequence"/>
</dbReference>
<sequence length="256" mass="27003">MFLAPRTPVPKVLLLVLRPQQPSPRRTCVPLARFASQSRPAARQGPPFVASGNARTRPPAAHPARIPTRTFASPTMSSPAPPAFPPPSLVPLVARIAALLTERRQTVCVAETAAGGLVSAALLARPGASAYYAGGLTVYTPASRIAYAGFAPADFVDYRGPTPEIVERLAMHTRSTLGATYALSESGIAGPTAGPTRTRTSGYVALAVATADGVVSKDLETGTFERQTNMVLFAEEALKYFLQVLEGEVTAFRKTT</sequence>
<dbReference type="SUPFAM" id="SSF142433">
    <property type="entry name" value="CinA-like"/>
    <property type="match status" value="1"/>
</dbReference>
<dbReference type="Pfam" id="PF02464">
    <property type="entry name" value="CinA"/>
    <property type="match status" value="1"/>
</dbReference>